<dbReference type="RefSeq" id="WP_109826005.1">
    <property type="nucleotide sequence ID" value="NZ_CP029494.1"/>
</dbReference>
<proteinExistence type="predicted"/>
<protein>
    <submittedName>
        <fullName evidence="1">Uncharacterized protein</fullName>
    </submittedName>
</protein>
<dbReference type="AlphaFoldDB" id="A0A2Z3JGV1"/>
<gene>
    <name evidence="1" type="ORF">DKM44_05310</name>
</gene>
<organism evidence="1 2">
    <name type="scientific">Deinococcus irradiatisoli</name>
    <dbReference type="NCBI Taxonomy" id="2202254"/>
    <lineage>
        <taxon>Bacteria</taxon>
        <taxon>Thermotogati</taxon>
        <taxon>Deinococcota</taxon>
        <taxon>Deinococci</taxon>
        <taxon>Deinococcales</taxon>
        <taxon>Deinococcaceae</taxon>
        <taxon>Deinococcus</taxon>
    </lineage>
</organism>
<sequence>MGDAKRRKALGLMPTLHPFEVLIDDSGELSFVQQPSGQTERDQLTQALHLSVAVGEQWAQEYRTDYVMAGLPQERLTTREDVEQIPVPTRRRWVGDLAIWPSGVRNPSASDVKVPGTDNTWLHVRTRQHAFENQAWTQLQVPENVEEMLGYLFQHPALQLEGEAVARYRAEQVRGGELTWLPEPPEAQREALDALAREWHGETAQEWADLHAERLNEEPGLSEVPQALRSMFELRKPAPLRSFVAPPFDTVDGLEVFPVEAEQFYSLDGQSWQPYPVPEAAEDDEYGDFNDVETFSATVWSDGRVSWPEDALEAGHAERLRQDLRSYTGAGDPDAWATYAGGVLRSFYDLDDLQAGALPPPRGIRISVPVELYEDLAADEAHAFEAQVIEDELTFDGQTWFDLYEDLPDDLVPAGGS</sequence>
<accession>A0A2Z3JGV1</accession>
<evidence type="ECO:0000313" key="2">
    <source>
        <dbReference type="Proteomes" id="UP000245368"/>
    </source>
</evidence>
<dbReference type="OrthoDB" id="60113at2"/>
<keyword evidence="2" id="KW-1185">Reference proteome</keyword>
<dbReference type="Proteomes" id="UP000245368">
    <property type="component" value="Chromosome"/>
</dbReference>
<dbReference type="KEGG" id="dez:DKM44_05310"/>
<dbReference type="EMBL" id="CP029494">
    <property type="protein sequence ID" value="AWN22721.1"/>
    <property type="molecule type" value="Genomic_DNA"/>
</dbReference>
<evidence type="ECO:0000313" key="1">
    <source>
        <dbReference type="EMBL" id="AWN22721.1"/>
    </source>
</evidence>
<name>A0A2Z3JGV1_9DEIO</name>
<reference evidence="1 2" key="1">
    <citation type="submission" date="2018-05" db="EMBL/GenBank/DDBJ databases">
        <title>Complete Genome Sequence of Deinococcus sp. strain 17bor-2.</title>
        <authorList>
            <person name="Srinivasan S."/>
        </authorList>
    </citation>
    <scope>NUCLEOTIDE SEQUENCE [LARGE SCALE GENOMIC DNA]</scope>
    <source>
        <strain evidence="1 2">17bor-2</strain>
    </source>
</reference>